<evidence type="ECO:0000259" key="1">
    <source>
        <dbReference type="Pfam" id="PF04230"/>
    </source>
</evidence>
<sequence>MSLKSRLSSFRRVYLAARTIETPPTLLFWWGSYGFKGGPTIGDLMAVDNLSASLRRRGIEHAVISHPELQIPGHLPVDDIYSIKPVRKVVFVCGPITDSRDLSDLLSIHRHAGKIAAGVSILPNQAKMNRRFDQIVGRDGIDPSYFDLAVSETVEPAGKNRPLETVGICLRGPQSEYGARRAGMALQAETILQDAVRGSGLRPLEIDTVLSPSNSAGAIHACFASSDIVLTTRMHGALLALAAGKPVIAIDQVPGGAKVTAVVGKTGWPFVFQAEKVSAETVRAALDELRTGNWRTQLLGAQARICALVEDALAASVDAIAH</sequence>
<dbReference type="InterPro" id="IPR007345">
    <property type="entry name" value="Polysacch_pyruvyl_Trfase"/>
</dbReference>
<reference evidence="2 3" key="1">
    <citation type="submission" date="2018-06" db="EMBL/GenBank/DDBJ databases">
        <authorList>
            <consortium name="Pathogen Informatics"/>
            <person name="Doyle S."/>
        </authorList>
    </citation>
    <scope>NUCLEOTIDE SEQUENCE [LARGE SCALE GENOMIC DNA]</scope>
    <source>
        <strain evidence="2 3">NCTC10684</strain>
    </source>
</reference>
<evidence type="ECO:0000313" key="2">
    <source>
        <dbReference type="EMBL" id="SUU91509.1"/>
    </source>
</evidence>
<dbReference type="GO" id="GO:0016740">
    <property type="term" value="F:transferase activity"/>
    <property type="evidence" value="ECO:0007669"/>
    <property type="project" value="UniProtKB-KW"/>
</dbReference>
<dbReference type="Pfam" id="PF04230">
    <property type="entry name" value="PS_pyruv_trans"/>
    <property type="match status" value="1"/>
</dbReference>
<dbReference type="Proteomes" id="UP000254701">
    <property type="component" value="Unassembled WGS sequence"/>
</dbReference>
<feature type="domain" description="Polysaccharide pyruvyl transferase" evidence="1">
    <location>
        <begin position="221"/>
        <end position="251"/>
    </location>
</feature>
<name>A0A380WRC2_AMIAI</name>
<protein>
    <submittedName>
        <fullName evidence="2">Polysaccharide pyruvyl transferase</fullName>
    </submittedName>
</protein>
<organism evidence="2 3">
    <name type="scientific">Aminobacter aminovorans</name>
    <name type="common">Chelatobacter heintzii</name>
    <dbReference type="NCBI Taxonomy" id="83263"/>
    <lineage>
        <taxon>Bacteria</taxon>
        <taxon>Pseudomonadati</taxon>
        <taxon>Pseudomonadota</taxon>
        <taxon>Alphaproteobacteria</taxon>
        <taxon>Hyphomicrobiales</taxon>
        <taxon>Phyllobacteriaceae</taxon>
        <taxon>Aminobacter</taxon>
    </lineage>
</organism>
<keyword evidence="2" id="KW-0808">Transferase</keyword>
<evidence type="ECO:0000313" key="3">
    <source>
        <dbReference type="Proteomes" id="UP000254701"/>
    </source>
</evidence>
<dbReference type="OrthoDB" id="1491277at2"/>
<accession>A0A380WRC2</accession>
<dbReference type="AlphaFoldDB" id="A0A380WRC2"/>
<dbReference type="EMBL" id="UFSM01000001">
    <property type="protein sequence ID" value="SUU91509.1"/>
    <property type="molecule type" value="Genomic_DNA"/>
</dbReference>
<proteinExistence type="predicted"/>
<dbReference type="RefSeq" id="WP_115733361.1">
    <property type="nucleotide sequence ID" value="NZ_BAAAVY010000004.1"/>
</dbReference>
<gene>
    <name evidence="2" type="ORF">NCTC10684_04778</name>
</gene>